<gene>
    <name evidence="7" type="ORF">QBC33DRAFT_595359</name>
</gene>
<reference evidence="7" key="1">
    <citation type="submission" date="2023-06" db="EMBL/GenBank/DDBJ databases">
        <title>Genome-scale phylogeny and comparative genomics of the fungal order Sordariales.</title>
        <authorList>
            <consortium name="Lawrence Berkeley National Laboratory"/>
            <person name="Hensen N."/>
            <person name="Bonometti L."/>
            <person name="Westerberg I."/>
            <person name="Brannstrom I.O."/>
            <person name="Guillou S."/>
            <person name="Cros-Aarteil S."/>
            <person name="Calhoun S."/>
            <person name="Haridas S."/>
            <person name="Kuo A."/>
            <person name="Mondo S."/>
            <person name="Pangilinan J."/>
            <person name="Riley R."/>
            <person name="Labutti K."/>
            <person name="Andreopoulos B."/>
            <person name="Lipzen A."/>
            <person name="Chen C."/>
            <person name="Yanf M."/>
            <person name="Daum C."/>
            <person name="Ng V."/>
            <person name="Clum A."/>
            <person name="Steindorff A."/>
            <person name="Ohm R."/>
            <person name="Martin F."/>
            <person name="Silar P."/>
            <person name="Natvig D."/>
            <person name="Lalanne C."/>
            <person name="Gautier V."/>
            <person name="Ament-Velasquez S.L."/>
            <person name="Kruys A."/>
            <person name="Hutchinson M.I."/>
            <person name="Powell A.J."/>
            <person name="Barry K."/>
            <person name="Miller A.N."/>
            <person name="Grigoriev I.V."/>
            <person name="Debuchy R."/>
            <person name="Gladieux P."/>
            <person name="Thoren M.H."/>
            <person name="Johannesson H."/>
        </authorList>
    </citation>
    <scope>NUCLEOTIDE SEQUENCE</scope>
    <source>
        <strain evidence="7">8032-3</strain>
    </source>
</reference>
<evidence type="ECO:0000313" key="8">
    <source>
        <dbReference type="Proteomes" id="UP001244011"/>
    </source>
</evidence>
<keyword evidence="2" id="KW-0813">Transport</keyword>
<evidence type="ECO:0000256" key="5">
    <source>
        <dbReference type="ARBA" id="ARBA00023136"/>
    </source>
</evidence>
<dbReference type="InterPro" id="IPR010573">
    <property type="entry name" value="MFS_Str1/Tri12-like"/>
</dbReference>
<dbReference type="SUPFAM" id="SSF103473">
    <property type="entry name" value="MFS general substrate transporter"/>
    <property type="match status" value="1"/>
</dbReference>
<dbReference type="EMBL" id="MU839020">
    <property type="protein sequence ID" value="KAK1764525.1"/>
    <property type="molecule type" value="Genomic_DNA"/>
</dbReference>
<comment type="caution">
    <text evidence="7">The sequence shown here is derived from an EMBL/GenBank/DDBJ whole genome shotgun (WGS) entry which is preliminary data.</text>
</comment>
<dbReference type="Gene3D" id="1.20.1250.20">
    <property type="entry name" value="MFS general substrate transporter like domains"/>
    <property type="match status" value="1"/>
</dbReference>
<keyword evidence="4 6" id="KW-1133">Transmembrane helix</keyword>
<feature type="transmembrane region" description="Helical" evidence="6">
    <location>
        <begin position="225"/>
        <end position="243"/>
    </location>
</feature>
<dbReference type="GO" id="GO:0022857">
    <property type="term" value="F:transmembrane transporter activity"/>
    <property type="evidence" value="ECO:0007669"/>
    <property type="project" value="InterPro"/>
</dbReference>
<evidence type="ECO:0000256" key="1">
    <source>
        <dbReference type="ARBA" id="ARBA00004141"/>
    </source>
</evidence>
<accession>A0AAJ0BU45</accession>
<dbReference type="InterPro" id="IPR036259">
    <property type="entry name" value="MFS_trans_sf"/>
</dbReference>
<feature type="transmembrane region" description="Helical" evidence="6">
    <location>
        <begin position="100"/>
        <end position="121"/>
    </location>
</feature>
<evidence type="ECO:0000256" key="6">
    <source>
        <dbReference type="SAM" id="Phobius"/>
    </source>
</evidence>
<dbReference type="PANTHER" id="PTHR23501:SF109">
    <property type="entry name" value="MAJOR FACILITATOR SUPERFAMILY (MFS) PROFILE DOMAIN-CONTAINING PROTEIN-RELATED"/>
    <property type="match status" value="1"/>
</dbReference>
<dbReference type="RefSeq" id="XP_060280738.1">
    <property type="nucleotide sequence ID" value="XM_060431822.1"/>
</dbReference>
<proteinExistence type="predicted"/>
<evidence type="ECO:0000313" key="7">
    <source>
        <dbReference type="EMBL" id="KAK1764525.1"/>
    </source>
</evidence>
<dbReference type="AlphaFoldDB" id="A0AAJ0BU45"/>
<feature type="transmembrane region" description="Helical" evidence="6">
    <location>
        <begin position="42"/>
        <end position="63"/>
    </location>
</feature>
<sequence length="293" mass="30592">MTRPDLRQRRGGGKGVLIGSMIYYSMNVLWPRQVGQLYETNLMSIGWTSMTIGGGTLLEQIVGGIMCKPLGKQKWQLIIGCAAMTAFIGALAAGNESTRALGVSLTLLGSFAVGYIELVVLTTAPMCLAPEDIGLATGVGGTCRAGSGAIATAIYVTILNNKLAVNIPKIVEPAVVNAGLPESSVPALISGLAAGNVTGVAGMTSVIEEAARSAYRSAYAESFKIVYLASIAFGLLSLAASVLTPNLESKFDDGVARRLHGKDIELVEEKRARNVPDLKPVEGSAALEEVEHV</sequence>
<dbReference type="Pfam" id="PF06609">
    <property type="entry name" value="TRI12"/>
    <property type="match status" value="1"/>
</dbReference>
<keyword evidence="5 6" id="KW-0472">Membrane</keyword>
<dbReference type="GO" id="GO:0005886">
    <property type="term" value="C:plasma membrane"/>
    <property type="evidence" value="ECO:0007669"/>
    <property type="project" value="TreeGrafter"/>
</dbReference>
<name>A0AAJ0BU45_9PEZI</name>
<dbReference type="GeneID" id="85315009"/>
<comment type="subcellular location">
    <subcellularLocation>
        <location evidence="1">Membrane</location>
        <topology evidence="1">Multi-pass membrane protein</topology>
    </subcellularLocation>
</comment>
<evidence type="ECO:0000256" key="3">
    <source>
        <dbReference type="ARBA" id="ARBA00022692"/>
    </source>
</evidence>
<keyword evidence="8" id="KW-1185">Reference proteome</keyword>
<protein>
    <submittedName>
        <fullName evidence="7">Siderophore iron transporter</fullName>
    </submittedName>
</protein>
<dbReference type="PANTHER" id="PTHR23501">
    <property type="entry name" value="MAJOR FACILITATOR SUPERFAMILY"/>
    <property type="match status" value="1"/>
</dbReference>
<evidence type="ECO:0000256" key="4">
    <source>
        <dbReference type="ARBA" id="ARBA00022989"/>
    </source>
</evidence>
<feature type="transmembrane region" description="Helical" evidence="6">
    <location>
        <begin position="75"/>
        <end position="94"/>
    </location>
</feature>
<evidence type="ECO:0000256" key="2">
    <source>
        <dbReference type="ARBA" id="ARBA00022448"/>
    </source>
</evidence>
<organism evidence="7 8">
    <name type="scientific">Phialemonium atrogriseum</name>
    <dbReference type="NCBI Taxonomy" id="1093897"/>
    <lineage>
        <taxon>Eukaryota</taxon>
        <taxon>Fungi</taxon>
        <taxon>Dikarya</taxon>
        <taxon>Ascomycota</taxon>
        <taxon>Pezizomycotina</taxon>
        <taxon>Sordariomycetes</taxon>
        <taxon>Sordariomycetidae</taxon>
        <taxon>Cephalothecales</taxon>
        <taxon>Cephalothecaceae</taxon>
        <taxon>Phialemonium</taxon>
    </lineage>
</organism>
<dbReference type="Proteomes" id="UP001244011">
    <property type="component" value="Unassembled WGS sequence"/>
</dbReference>
<keyword evidence="3 6" id="KW-0812">Transmembrane</keyword>